<sequence>MVDLIYSVLLSNHKLAIVYIGLEIHFSVKQPLEYDP</sequence>
<dbReference type="EMBL" id="GGEC01036403">
    <property type="protein sequence ID" value="MBX16887.1"/>
    <property type="molecule type" value="Transcribed_RNA"/>
</dbReference>
<organism evidence="1">
    <name type="scientific">Rhizophora mucronata</name>
    <name type="common">Asiatic mangrove</name>
    <dbReference type="NCBI Taxonomy" id="61149"/>
    <lineage>
        <taxon>Eukaryota</taxon>
        <taxon>Viridiplantae</taxon>
        <taxon>Streptophyta</taxon>
        <taxon>Embryophyta</taxon>
        <taxon>Tracheophyta</taxon>
        <taxon>Spermatophyta</taxon>
        <taxon>Magnoliopsida</taxon>
        <taxon>eudicotyledons</taxon>
        <taxon>Gunneridae</taxon>
        <taxon>Pentapetalae</taxon>
        <taxon>rosids</taxon>
        <taxon>fabids</taxon>
        <taxon>Malpighiales</taxon>
        <taxon>Rhizophoraceae</taxon>
        <taxon>Rhizophora</taxon>
    </lineage>
</organism>
<accession>A0A2P2LFY1</accession>
<proteinExistence type="predicted"/>
<evidence type="ECO:0000313" key="1">
    <source>
        <dbReference type="EMBL" id="MBX16887.1"/>
    </source>
</evidence>
<name>A0A2P2LFY1_RHIMU</name>
<protein>
    <submittedName>
        <fullName evidence="1">Uncharacterized protein</fullName>
    </submittedName>
</protein>
<reference evidence="1" key="1">
    <citation type="submission" date="2018-02" db="EMBL/GenBank/DDBJ databases">
        <title>Rhizophora mucronata_Transcriptome.</title>
        <authorList>
            <person name="Meera S.P."/>
            <person name="Sreeshan A."/>
            <person name="Augustine A."/>
        </authorList>
    </citation>
    <scope>NUCLEOTIDE SEQUENCE</scope>
    <source>
        <tissue evidence="1">Leaf</tissue>
    </source>
</reference>
<dbReference type="AlphaFoldDB" id="A0A2P2LFY1"/>